<dbReference type="EMBL" id="GGFJ01012905">
    <property type="protein sequence ID" value="MBW62046.1"/>
    <property type="molecule type" value="Transcribed_RNA"/>
</dbReference>
<reference evidence="1" key="1">
    <citation type="submission" date="2018-01" db="EMBL/GenBank/DDBJ databases">
        <title>An insight into the sialome of Amazonian anophelines.</title>
        <authorList>
            <person name="Ribeiro J.M."/>
            <person name="Scarpassa V."/>
            <person name="Calvo E."/>
        </authorList>
    </citation>
    <scope>NUCLEOTIDE SEQUENCE</scope>
    <source>
        <tissue evidence="1">Salivary glands</tissue>
    </source>
</reference>
<proteinExistence type="predicted"/>
<dbReference type="AlphaFoldDB" id="A0A2M4C9L9"/>
<accession>A0A2M4C9L9</accession>
<evidence type="ECO:0000313" key="1">
    <source>
        <dbReference type="EMBL" id="MBW62046.1"/>
    </source>
</evidence>
<organism evidence="1">
    <name type="scientific">Anopheles marajoara</name>
    <dbReference type="NCBI Taxonomy" id="58244"/>
    <lineage>
        <taxon>Eukaryota</taxon>
        <taxon>Metazoa</taxon>
        <taxon>Ecdysozoa</taxon>
        <taxon>Arthropoda</taxon>
        <taxon>Hexapoda</taxon>
        <taxon>Insecta</taxon>
        <taxon>Pterygota</taxon>
        <taxon>Neoptera</taxon>
        <taxon>Endopterygota</taxon>
        <taxon>Diptera</taxon>
        <taxon>Nematocera</taxon>
        <taxon>Culicoidea</taxon>
        <taxon>Culicidae</taxon>
        <taxon>Anophelinae</taxon>
        <taxon>Anopheles</taxon>
    </lineage>
</organism>
<sequence>MQIWHKHAIYVPNTPSLVPALGAAAAAAVAAQVHLMHLHDRFACGHRFVPFLIESNRRSSDGDARLLGQLLFSSRSTTPPSATIGFYKNKT</sequence>
<name>A0A2M4C9L9_9DIPT</name>
<protein>
    <submittedName>
        <fullName evidence="1">Putative secreted protein</fullName>
    </submittedName>
</protein>